<name>A0A538SH30_UNCEI</name>
<dbReference type="Proteomes" id="UP000316292">
    <property type="component" value="Unassembled WGS sequence"/>
</dbReference>
<evidence type="ECO:0000256" key="1">
    <source>
        <dbReference type="SAM" id="MobiDB-lite"/>
    </source>
</evidence>
<evidence type="ECO:0000313" key="3">
    <source>
        <dbReference type="Proteomes" id="UP000316292"/>
    </source>
</evidence>
<reference evidence="2 3" key="1">
    <citation type="journal article" date="2019" name="Nat. Microbiol.">
        <title>Mediterranean grassland soil C-N compound turnover is dependent on rainfall and depth, and is mediated by genomically divergent microorganisms.</title>
        <authorList>
            <person name="Diamond S."/>
            <person name="Andeer P.F."/>
            <person name="Li Z."/>
            <person name="Crits-Christoph A."/>
            <person name="Burstein D."/>
            <person name="Anantharaman K."/>
            <person name="Lane K.R."/>
            <person name="Thomas B.C."/>
            <person name="Pan C."/>
            <person name="Northen T.R."/>
            <person name="Banfield J.F."/>
        </authorList>
    </citation>
    <scope>NUCLEOTIDE SEQUENCE [LARGE SCALE GENOMIC DNA]</scope>
    <source>
        <strain evidence="2">WS_1</strain>
    </source>
</reference>
<accession>A0A538SH30</accession>
<feature type="region of interest" description="Disordered" evidence="1">
    <location>
        <begin position="22"/>
        <end position="56"/>
    </location>
</feature>
<protein>
    <recommendedName>
        <fullName evidence="4">Outer membrane protein beta-barrel domain-containing protein</fullName>
    </recommendedName>
</protein>
<dbReference type="Gene3D" id="2.40.160.20">
    <property type="match status" value="1"/>
</dbReference>
<dbReference type="EMBL" id="VBOR01000030">
    <property type="protein sequence ID" value="TMQ50675.1"/>
    <property type="molecule type" value="Genomic_DNA"/>
</dbReference>
<organism evidence="2 3">
    <name type="scientific">Eiseniibacteriota bacterium</name>
    <dbReference type="NCBI Taxonomy" id="2212470"/>
    <lineage>
        <taxon>Bacteria</taxon>
        <taxon>Candidatus Eiseniibacteriota</taxon>
    </lineage>
</organism>
<proteinExistence type="predicted"/>
<evidence type="ECO:0008006" key="4">
    <source>
        <dbReference type="Google" id="ProtNLM"/>
    </source>
</evidence>
<dbReference type="InterPro" id="IPR011250">
    <property type="entry name" value="OMP/PagP_B-barrel"/>
</dbReference>
<evidence type="ECO:0000313" key="2">
    <source>
        <dbReference type="EMBL" id="TMQ50675.1"/>
    </source>
</evidence>
<gene>
    <name evidence="2" type="ORF">E6K71_02145</name>
</gene>
<dbReference type="SUPFAM" id="SSF56925">
    <property type="entry name" value="OMPA-like"/>
    <property type="match status" value="1"/>
</dbReference>
<comment type="caution">
    <text evidence="2">The sequence shown here is derived from an EMBL/GenBank/DDBJ whole genome shotgun (WGS) entry which is preliminary data.</text>
</comment>
<dbReference type="AlphaFoldDB" id="A0A538SH30"/>
<sequence>MNVRGMGIAALLAVSVVGAPPGAEPARAGNERETFWNGSSGARSAETWMRRQPAPVTPRALPPLRRLRKGTISLGGQVGYGVVRGSSELNDHFDNGPSYAFRFRYMLSARAALGFSFENHRYNTRAGLPLDTSPFAAADSHAVVTTVGTEIVLFVHRERETTPYFLTGFGFASPNVIYERKESRRVDEGPFLTAGVGLERFVRQRLSIDVSLRGYGVVGNSELSLFSQLTVGLHLYPGD</sequence>